<feature type="region of interest" description="Disordered" evidence="1">
    <location>
        <begin position="1"/>
        <end position="21"/>
    </location>
</feature>
<dbReference type="HOGENOM" id="CLU_2469498_0_0_1"/>
<gene>
    <name evidence="2" type="ORF">LEMA_P042780.1</name>
</gene>
<reference evidence="3" key="1">
    <citation type="journal article" date="2011" name="Nat. Commun.">
        <title>Effector diversification within compartments of the Leptosphaeria maculans genome affected by Repeat-Induced Point mutations.</title>
        <authorList>
            <person name="Rouxel T."/>
            <person name="Grandaubert J."/>
            <person name="Hane J.K."/>
            <person name="Hoede C."/>
            <person name="van de Wouw A.P."/>
            <person name="Couloux A."/>
            <person name="Dominguez V."/>
            <person name="Anthouard V."/>
            <person name="Bally P."/>
            <person name="Bourras S."/>
            <person name="Cozijnsen A.J."/>
            <person name="Ciuffetti L.M."/>
            <person name="Degrave A."/>
            <person name="Dilmaghani A."/>
            <person name="Duret L."/>
            <person name="Fudal I."/>
            <person name="Goodwin S.B."/>
            <person name="Gout L."/>
            <person name="Glaser N."/>
            <person name="Linglin J."/>
            <person name="Kema G.H.J."/>
            <person name="Lapalu N."/>
            <person name="Lawrence C.B."/>
            <person name="May K."/>
            <person name="Meyer M."/>
            <person name="Ollivier B."/>
            <person name="Poulain J."/>
            <person name="Schoch C.L."/>
            <person name="Simon A."/>
            <person name="Spatafora J.W."/>
            <person name="Stachowiak A."/>
            <person name="Turgeon B.G."/>
            <person name="Tyler B.M."/>
            <person name="Vincent D."/>
            <person name="Weissenbach J."/>
            <person name="Amselem J."/>
            <person name="Quesneville H."/>
            <person name="Oliver R.P."/>
            <person name="Wincker P."/>
            <person name="Balesdent M.-H."/>
            <person name="Howlett B.J."/>
        </authorList>
    </citation>
    <scope>NUCLEOTIDE SEQUENCE [LARGE SCALE GENOMIC DNA]</scope>
    <source>
        <strain evidence="3">JN3 / isolate v23.1.3 / race Av1-4-5-6-7-8</strain>
    </source>
</reference>
<dbReference type="VEuPathDB" id="FungiDB:LEMA_P042780.1"/>
<protein>
    <submittedName>
        <fullName evidence="2">Predicted protein</fullName>
    </submittedName>
</protein>
<dbReference type="EMBL" id="FP929105">
    <property type="protein sequence ID" value="CBX93377.1"/>
    <property type="molecule type" value="Genomic_DNA"/>
</dbReference>
<evidence type="ECO:0000313" key="3">
    <source>
        <dbReference type="Proteomes" id="UP000002668"/>
    </source>
</evidence>
<accession>E4ZP08</accession>
<dbReference type="InParanoid" id="E4ZP08"/>
<evidence type="ECO:0000256" key="1">
    <source>
        <dbReference type="SAM" id="MobiDB-lite"/>
    </source>
</evidence>
<proteinExistence type="predicted"/>
<evidence type="ECO:0000313" key="2">
    <source>
        <dbReference type="EMBL" id="CBX93377.1"/>
    </source>
</evidence>
<organism evidence="3">
    <name type="scientific">Leptosphaeria maculans (strain JN3 / isolate v23.1.3 / race Av1-4-5-6-7-8)</name>
    <name type="common">Blackleg fungus</name>
    <name type="synonym">Phoma lingam</name>
    <dbReference type="NCBI Taxonomy" id="985895"/>
    <lineage>
        <taxon>Eukaryota</taxon>
        <taxon>Fungi</taxon>
        <taxon>Dikarya</taxon>
        <taxon>Ascomycota</taxon>
        <taxon>Pezizomycotina</taxon>
        <taxon>Dothideomycetes</taxon>
        <taxon>Pleosporomycetidae</taxon>
        <taxon>Pleosporales</taxon>
        <taxon>Pleosporineae</taxon>
        <taxon>Leptosphaeriaceae</taxon>
        <taxon>Plenodomus</taxon>
        <taxon>Plenodomus lingam/Leptosphaeria maculans species complex</taxon>
    </lineage>
</organism>
<name>E4ZP08_LEPMJ</name>
<keyword evidence="3" id="KW-1185">Reference proteome</keyword>
<sequence length="88" mass="9411">MSGCVTTGVEKQKPWRGPSQEELGLLANIPSPVLSTMQARALHLPLPKPEAIAPACQPPKESAQSPATSPPLQPQQQHNHHQPNSTPI</sequence>
<dbReference type="Proteomes" id="UP000002668">
    <property type="component" value="Genome"/>
</dbReference>
<dbReference type="AlphaFoldDB" id="E4ZP08"/>
<feature type="region of interest" description="Disordered" evidence="1">
    <location>
        <begin position="50"/>
        <end position="88"/>
    </location>
</feature>